<dbReference type="STRING" id="154621.RV11_GL003200"/>
<proteinExistence type="predicted"/>
<dbReference type="PANTHER" id="PTHR12526">
    <property type="entry name" value="GLYCOSYLTRANSFERASE"/>
    <property type="match status" value="1"/>
</dbReference>
<dbReference type="EMBL" id="AJAT01000016">
    <property type="protein sequence ID" value="EOL42981.1"/>
    <property type="molecule type" value="Genomic_DNA"/>
</dbReference>
<dbReference type="CDD" id="cd03801">
    <property type="entry name" value="GT4_PimA-like"/>
    <property type="match status" value="1"/>
</dbReference>
<dbReference type="InterPro" id="IPR001296">
    <property type="entry name" value="Glyco_trans_1"/>
</dbReference>
<dbReference type="Proteomes" id="UP000013785">
    <property type="component" value="Unassembled WGS sequence"/>
</dbReference>
<dbReference type="eggNOG" id="COG0438">
    <property type="taxonomic scope" value="Bacteria"/>
</dbReference>
<dbReference type="OrthoDB" id="139410at2"/>
<comment type="caution">
    <text evidence="2">The sequence shown here is derived from an EMBL/GenBank/DDBJ whole genome shotgun (WGS) entry which is preliminary data.</text>
</comment>
<keyword evidence="3" id="KW-1185">Reference proteome</keyword>
<dbReference type="AlphaFoldDB" id="R3W5S3"/>
<dbReference type="RefSeq" id="WP_010768620.1">
    <property type="nucleotide sequence ID" value="NZ_ASWE01000002.1"/>
</dbReference>
<name>R3W5S3_9ENTE</name>
<gene>
    <name evidence="2" type="ORF">UC3_01958</name>
</gene>
<dbReference type="Pfam" id="PF00534">
    <property type="entry name" value="Glycos_transf_1"/>
    <property type="match status" value="1"/>
</dbReference>
<dbReference type="HOGENOM" id="CLU_009583_38_3_9"/>
<evidence type="ECO:0000259" key="1">
    <source>
        <dbReference type="Pfam" id="PF00534"/>
    </source>
</evidence>
<organism evidence="2 3">
    <name type="scientific">Enterococcus phoeniculicola ATCC BAA-412</name>
    <dbReference type="NCBI Taxonomy" id="1158610"/>
    <lineage>
        <taxon>Bacteria</taxon>
        <taxon>Bacillati</taxon>
        <taxon>Bacillota</taxon>
        <taxon>Bacilli</taxon>
        <taxon>Lactobacillales</taxon>
        <taxon>Enterococcaceae</taxon>
        <taxon>Enterococcus</taxon>
    </lineage>
</organism>
<dbReference type="SUPFAM" id="SSF53756">
    <property type="entry name" value="UDP-Glycosyltransferase/glycogen phosphorylase"/>
    <property type="match status" value="1"/>
</dbReference>
<evidence type="ECO:0000313" key="2">
    <source>
        <dbReference type="EMBL" id="EOL42981.1"/>
    </source>
</evidence>
<sequence>MKKILVITAGLLPIPVSKGGAVEHLIENILDKNEIDTQFNIHLVSTFDQKSLELSQKYKNTHVFFVENSSPFKEISLFWKKCLKVATRKLLSKRSIFIEYPEIIEKSKKMLRQNQYEKVVIINYPELVLPLNNLIDGEKILYLHNDNLNELTVRAKKIYESFDKCISVSRFINQRVSTVNVSNDKLKKFIVYNGKDGVEIKNKNKKNSLREQFNFGKDDFIAVYIGRLIEQKGVMFIIEALEFLPEYFKVLIVGGTFYELNKENHYVRNLKKVAKQFGNRVIFTGYQEASLIPSFLSISDVGIVPTLSDEAFAMSALEIQMAGIPLICTNVGGLPEVRNDKTSIMLDINSGNLAQEIARAEHFLSHKNVRDKMGLAAFQFSKEFSAEKQIQGFIDSVMYE</sequence>
<accession>R3W5S3</accession>
<dbReference type="PATRIC" id="fig|1158610.3.peg.1952"/>
<protein>
    <recommendedName>
        <fullName evidence="1">Glycosyl transferase family 1 domain-containing protein</fullName>
    </recommendedName>
</protein>
<reference evidence="2 3" key="1">
    <citation type="submission" date="2013-02" db="EMBL/GenBank/DDBJ databases">
        <title>The Genome Sequence of Enterococcus phoeniculicola BAA-412.</title>
        <authorList>
            <consortium name="The Broad Institute Genome Sequencing Platform"/>
            <consortium name="The Broad Institute Genome Sequencing Center for Infectious Disease"/>
            <person name="Earl A.M."/>
            <person name="Gilmore M.S."/>
            <person name="Lebreton F."/>
            <person name="Walker B."/>
            <person name="Young S.K."/>
            <person name="Zeng Q."/>
            <person name="Gargeya S."/>
            <person name="Fitzgerald M."/>
            <person name="Haas B."/>
            <person name="Abouelleil A."/>
            <person name="Alvarado L."/>
            <person name="Arachchi H.M."/>
            <person name="Berlin A.M."/>
            <person name="Chapman S.B."/>
            <person name="Dewar J."/>
            <person name="Goldberg J."/>
            <person name="Griggs A."/>
            <person name="Gujja S."/>
            <person name="Hansen M."/>
            <person name="Howarth C."/>
            <person name="Imamovic A."/>
            <person name="Larimer J."/>
            <person name="McCowan C."/>
            <person name="Murphy C."/>
            <person name="Neiman D."/>
            <person name="Pearson M."/>
            <person name="Priest M."/>
            <person name="Roberts A."/>
            <person name="Saif S."/>
            <person name="Shea T."/>
            <person name="Sisk P."/>
            <person name="Sykes S."/>
            <person name="Wortman J."/>
            <person name="Nusbaum C."/>
            <person name="Birren B."/>
        </authorList>
    </citation>
    <scope>NUCLEOTIDE SEQUENCE [LARGE SCALE GENOMIC DNA]</scope>
    <source>
        <strain evidence="2 3">ATCC BAA-412</strain>
    </source>
</reference>
<dbReference type="GO" id="GO:0016757">
    <property type="term" value="F:glycosyltransferase activity"/>
    <property type="evidence" value="ECO:0007669"/>
    <property type="project" value="InterPro"/>
</dbReference>
<evidence type="ECO:0000313" key="3">
    <source>
        <dbReference type="Proteomes" id="UP000013785"/>
    </source>
</evidence>
<dbReference type="Gene3D" id="3.40.50.2000">
    <property type="entry name" value="Glycogen Phosphorylase B"/>
    <property type="match status" value="2"/>
</dbReference>
<feature type="domain" description="Glycosyl transferase family 1" evidence="1">
    <location>
        <begin position="207"/>
        <end position="360"/>
    </location>
</feature>